<keyword evidence="3" id="KW-1185">Reference proteome</keyword>
<keyword evidence="1" id="KW-0812">Transmembrane</keyword>
<feature type="non-terminal residue" evidence="2">
    <location>
        <position position="104"/>
    </location>
</feature>
<evidence type="ECO:0000313" key="3">
    <source>
        <dbReference type="Proteomes" id="UP000475037"/>
    </source>
</evidence>
<evidence type="ECO:0000313" key="2">
    <source>
        <dbReference type="EMBL" id="KAF0883704.1"/>
    </source>
</evidence>
<name>A0A6G1B7F3_CROCR</name>
<feature type="transmembrane region" description="Helical" evidence="1">
    <location>
        <begin position="42"/>
        <end position="59"/>
    </location>
</feature>
<dbReference type="AlphaFoldDB" id="A0A6G1B7F3"/>
<feature type="transmembrane region" description="Helical" evidence="1">
    <location>
        <begin position="12"/>
        <end position="36"/>
    </location>
</feature>
<protein>
    <submittedName>
        <fullName evidence="2">LORF2 protein</fullName>
    </submittedName>
</protein>
<accession>A0A6G1B7F3</accession>
<gene>
    <name evidence="2" type="primary">Pol_140</name>
    <name evidence="2" type="ORF">FOF47_R05832</name>
</gene>
<evidence type="ECO:0000256" key="1">
    <source>
        <dbReference type="SAM" id="Phobius"/>
    </source>
</evidence>
<feature type="non-terminal residue" evidence="2">
    <location>
        <position position="1"/>
    </location>
</feature>
<keyword evidence="1" id="KW-0472">Membrane</keyword>
<reference evidence="2 3" key="1">
    <citation type="submission" date="2019-11" db="EMBL/GenBank/DDBJ databases">
        <authorList>
            <person name="Yang C."/>
            <person name="Li F."/>
        </authorList>
    </citation>
    <scope>NUCLEOTIDE SEQUENCE [LARGE SCALE GENOMIC DNA]</scope>
    <source>
        <strain evidence="2">KB4526</strain>
        <tissue evidence="2">Muscle</tissue>
    </source>
</reference>
<dbReference type="EMBL" id="VOAJ01001972">
    <property type="protein sequence ID" value="KAF0883704.1"/>
    <property type="molecule type" value="Genomic_DNA"/>
</dbReference>
<comment type="caution">
    <text evidence="2">The sequence shown here is derived from an EMBL/GenBank/DDBJ whole genome shotgun (WGS) entry which is preliminary data.</text>
</comment>
<proteinExistence type="predicted"/>
<sequence>ECKMVQPLWKTGWQFILKLNTLLPYDLAVTLLGIYLDLKTYVHTKTCIWMLTAVLFIIAKTWKTPRCSSVDESINKLVYPENGIVFSAEKEMNYQAMKIYWRTL</sequence>
<keyword evidence="1" id="KW-1133">Transmembrane helix</keyword>
<organism evidence="2 3">
    <name type="scientific">Crocuta crocuta</name>
    <name type="common">Spotted hyena</name>
    <dbReference type="NCBI Taxonomy" id="9678"/>
    <lineage>
        <taxon>Eukaryota</taxon>
        <taxon>Metazoa</taxon>
        <taxon>Chordata</taxon>
        <taxon>Craniata</taxon>
        <taxon>Vertebrata</taxon>
        <taxon>Euteleostomi</taxon>
        <taxon>Mammalia</taxon>
        <taxon>Eutheria</taxon>
        <taxon>Laurasiatheria</taxon>
        <taxon>Carnivora</taxon>
        <taxon>Feliformia</taxon>
        <taxon>Hyaenidae</taxon>
        <taxon>Crocuta</taxon>
    </lineage>
</organism>
<dbReference type="Proteomes" id="UP000475037">
    <property type="component" value="Unassembled WGS sequence"/>
</dbReference>